<comment type="caution">
    <text evidence="2">The sequence shown here is derived from an EMBL/GenBank/DDBJ whole genome shotgun (WGS) entry which is preliminary data.</text>
</comment>
<evidence type="ECO:0000259" key="1">
    <source>
        <dbReference type="Pfam" id="PF08241"/>
    </source>
</evidence>
<sequence>MTSSLPHGREDPTFRNYDSASAQKYLKLRPGPPKKLIDLVISQHTSSGGQLNLILDVGCGPGTATRCLAPHFQHAIGADPGESMIEAARSVPSSTKSGESITYEVSPAESLSDLSRLRDFSPDGTECVDLITASVSAHWFHMPRFWGEAAKILKPGGTVIIWCFGGYNVDPNTTPNGAKLRDFFLKFEVETLAPYELPGNKLVRELYVDLGMPWECVDRLSEDESELKPLLDEFDEKNFVRLEFNKGSNVAPGESFFTGREMTTLLQMKGVLDTVSSVTRWREANKEMVEKGEIEDIMDAMVKRAREILDEVPEGRGRDWVDVGSALVVLVVKKRN</sequence>
<dbReference type="InterPro" id="IPR029063">
    <property type="entry name" value="SAM-dependent_MTases_sf"/>
</dbReference>
<dbReference type="PANTHER" id="PTHR44942:SF10">
    <property type="entry name" value="METHYLTRANSFERASE TYPE 11 DOMAIN-CONTAINING PROTEIN"/>
    <property type="match status" value="1"/>
</dbReference>
<dbReference type="AlphaFoldDB" id="A0AA38X7G2"/>
<protein>
    <recommendedName>
        <fullName evidence="1">Methyltransferase type 11 domain-containing protein</fullName>
    </recommendedName>
</protein>
<feature type="domain" description="Methyltransferase type 11" evidence="1">
    <location>
        <begin position="55"/>
        <end position="161"/>
    </location>
</feature>
<dbReference type="PANTHER" id="PTHR44942">
    <property type="entry name" value="METHYLTRANSF_11 DOMAIN-CONTAINING PROTEIN"/>
    <property type="match status" value="1"/>
</dbReference>
<dbReference type="SUPFAM" id="SSF53335">
    <property type="entry name" value="S-adenosyl-L-methionine-dependent methyltransferases"/>
    <property type="match status" value="1"/>
</dbReference>
<dbReference type="EMBL" id="JAPDRK010000010">
    <property type="protein sequence ID" value="KAJ9608196.1"/>
    <property type="molecule type" value="Genomic_DNA"/>
</dbReference>
<proteinExistence type="predicted"/>
<dbReference type="Gene3D" id="3.40.50.150">
    <property type="entry name" value="Vaccinia Virus protein VP39"/>
    <property type="match status" value="1"/>
</dbReference>
<name>A0AA38X7G2_9EURO</name>
<dbReference type="GO" id="GO:0008757">
    <property type="term" value="F:S-adenosylmethionine-dependent methyltransferase activity"/>
    <property type="evidence" value="ECO:0007669"/>
    <property type="project" value="InterPro"/>
</dbReference>
<dbReference type="InterPro" id="IPR013216">
    <property type="entry name" value="Methyltransf_11"/>
</dbReference>
<evidence type="ECO:0000313" key="2">
    <source>
        <dbReference type="EMBL" id="KAJ9608196.1"/>
    </source>
</evidence>
<dbReference type="InterPro" id="IPR051052">
    <property type="entry name" value="Diverse_substrate_MTase"/>
</dbReference>
<organism evidence="2 3">
    <name type="scientific">Cladophialophora chaetospira</name>
    <dbReference type="NCBI Taxonomy" id="386627"/>
    <lineage>
        <taxon>Eukaryota</taxon>
        <taxon>Fungi</taxon>
        <taxon>Dikarya</taxon>
        <taxon>Ascomycota</taxon>
        <taxon>Pezizomycotina</taxon>
        <taxon>Eurotiomycetes</taxon>
        <taxon>Chaetothyriomycetidae</taxon>
        <taxon>Chaetothyriales</taxon>
        <taxon>Herpotrichiellaceae</taxon>
        <taxon>Cladophialophora</taxon>
    </lineage>
</organism>
<dbReference type="Proteomes" id="UP001172673">
    <property type="component" value="Unassembled WGS sequence"/>
</dbReference>
<evidence type="ECO:0000313" key="3">
    <source>
        <dbReference type="Proteomes" id="UP001172673"/>
    </source>
</evidence>
<keyword evidence="3" id="KW-1185">Reference proteome</keyword>
<gene>
    <name evidence="2" type="ORF">H2200_007184</name>
</gene>
<accession>A0AA38X7G2</accession>
<dbReference type="Pfam" id="PF08241">
    <property type="entry name" value="Methyltransf_11"/>
    <property type="match status" value="1"/>
</dbReference>
<reference evidence="2" key="1">
    <citation type="submission" date="2022-10" db="EMBL/GenBank/DDBJ databases">
        <title>Culturing micro-colonial fungi from biological soil crusts in the Mojave desert and describing Neophaeococcomyces mojavensis, and introducing the new genera and species Taxawa tesnikishii.</title>
        <authorList>
            <person name="Kurbessoian T."/>
            <person name="Stajich J.E."/>
        </authorList>
    </citation>
    <scope>NUCLEOTIDE SEQUENCE</scope>
    <source>
        <strain evidence="2">TK_41</strain>
    </source>
</reference>
<dbReference type="CDD" id="cd02440">
    <property type="entry name" value="AdoMet_MTases"/>
    <property type="match status" value="1"/>
</dbReference>